<dbReference type="Proteomes" id="UP000189739">
    <property type="component" value="Unassembled WGS sequence"/>
</dbReference>
<protein>
    <recommendedName>
        <fullName evidence="3">Tetratricopeptide repeat protein</fullName>
    </recommendedName>
</protein>
<dbReference type="STRING" id="1792845.BC343_00690"/>
<comment type="caution">
    <text evidence="1">The sequence shown here is derived from an EMBL/GenBank/DDBJ whole genome shotgun (WGS) entry which is preliminary data.</text>
</comment>
<dbReference type="EMBL" id="MBTF01000001">
    <property type="protein sequence ID" value="OOQ61626.1"/>
    <property type="molecule type" value="Genomic_DNA"/>
</dbReference>
<organism evidence="1 2">
    <name type="scientific">Mucilaginibacter pedocola</name>
    <dbReference type="NCBI Taxonomy" id="1792845"/>
    <lineage>
        <taxon>Bacteria</taxon>
        <taxon>Pseudomonadati</taxon>
        <taxon>Bacteroidota</taxon>
        <taxon>Sphingobacteriia</taxon>
        <taxon>Sphingobacteriales</taxon>
        <taxon>Sphingobacteriaceae</taxon>
        <taxon>Mucilaginibacter</taxon>
    </lineage>
</organism>
<sequence>MDTYYTIEEKYLQAVDELSYGETPKALNLLNAIIADDATYARAHHQLGKIYYYDLQDYQTAGFHFKTCMQLEPSFPDNYYHYLSLVVFLKMERQVAAIAAKALEVPGVGIDEVYGLLGLFAEKNMEWQKALQAYRNAYMASTDKSMHDEYKESIVRVKDKMQQRDAYVYTLAE</sequence>
<dbReference type="RefSeq" id="WP_078345797.1">
    <property type="nucleotide sequence ID" value="NZ_MBTF01000001.1"/>
</dbReference>
<dbReference type="AlphaFoldDB" id="A0A1S9PKY4"/>
<dbReference type="Gene3D" id="1.25.40.10">
    <property type="entry name" value="Tetratricopeptide repeat domain"/>
    <property type="match status" value="1"/>
</dbReference>
<accession>A0A1S9PKY4</accession>
<dbReference type="OrthoDB" id="791132at2"/>
<keyword evidence="2" id="KW-1185">Reference proteome</keyword>
<evidence type="ECO:0000313" key="2">
    <source>
        <dbReference type="Proteomes" id="UP000189739"/>
    </source>
</evidence>
<gene>
    <name evidence="1" type="ORF">BC343_00690</name>
</gene>
<evidence type="ECO:0008006" key="3">
    <source>
        <dbReference type="Google" id="ProtNLM"/>
    </source>
</evidence>
<proteinExistence type="predicted"/>
<name>A0A1S9PKY4_9SPHI</name>
<evidence type="ECO:0000313" key="1">
    <source>
        <dbReference type="EMBL" id="OOQ61626.1"/>
    </source>
</evidence>
<reference evidence="1 2" key="1">
    <citation type="submission" date="2016-07" db="EMBL/GenBank/DDBJ databases">
        <title>Genomic analysis of zinc-resistant bacterium Mucilaginibacter pedocola TBZ30.</title>
        <authorList>
            <person name="Huang J."/>
            <person name="Tang J."/>
        </authorList>
    </citation>
    <scope>NUCLEOTIDE SEQUENCE [LARGE SCALE GENOMIC DNA]</scope>
    <source>
        <strain evidence="1 2">TBZ30</strain>
    </source>
</reference>
<dbReference type="InterPro" id="IPR011990">
    <property type="entry name" value="TPR-like_helical_dom_sf"/>
</dbReference>
<dbReference type="SUPFAM" id="SSF48452">
    <property type="entry name" value="TPR-like"/>
    <property type="match status" value="1"/>
</dbReference>